<name>Q09JL4_ARGMO</name>
<dbReference type="InterPro" id="IPR012674">
    <property type="entry name" value="Calycin"/>
</dbReference>
<dbReference type="GO" id="GO:0043176">
    <property type="term" value="F:amine binding"/>
    <property type="evidence" value="ECO:0007669"/>
    <property type="project" value="InterPro"/>
</dbReference>
<feature type="non-terminal residue" evidence="2">
    <location>
        <position position="1"/>
    </location>
</feature>
<reference evidence="2" key="1">
    <citation type="journal article" date="2008" name="Insect Biochem. Mol. Biol.">
        <title>Comparative sialomics between hard and soft ticks: implications for the evolution of blood-feeding behavior.</title>
        <authorList>
            <person name="Mans B.J."/>
            <person name="Andersen J.F."/>
            <person name="Francischetti I.M."/>
            <person name="Valenzuela J.G."/>
            <person name="Schwan T.G."/>
            <person name="Pham V.M."/>
            <person name="Garfield M.K."/>
            <person name="Hammer C.H."/>
            <person name="Ribeiro J.M."/>
        </authorList>
    </citation>
    <scope>NUCLEOTIDE SEQUENCE</scope>
    <source>
        <strain evidence="2">AM-304</strain>
        <tissue evidence="2">Adult salivary gland</tissue>
    </source>
</reference>
<dbReference type="InterPro" id="IPR002970">
    <property type="entry name" value="Tick_his-bd"/>
</dbReference>
<dbReference type="GO" id="GO:0030682">
    <property type="term" value="P:symbiont-mediated perturbation of host defenses"/>
    <property type="evidence" value="ECO:0007669"/>
    <property type="project" value="InterPro"/>
</dbReference>
<feature type="region of interest" description="Disordered" evidence="1">
    <location>
        <begin position="104"/>
        <end position="128"/>
    </location>
</feature>
<organism evidence="2">
    <name type="scientific">Argas monolakensis</name>
    <name type="common">Mono lake bird tick</name>
    <dbReference type="NCBI Taxonomy" id="34602"/>
    <lineage>
        <taxon>Eukaryota</taxon>
        <taxon>Metazoa</taxon>
        <taxon>Ecdysozoa</taxon>
        <taxon>Arthropoda</taxon>
        <taxon>Chelicerata</taxon>
        <taxon>Arachnida</taxon>
        <taxon>Acari</taxon>
        <taxon>Parasitiformes</taxon>
        <taxon>Ixodida</taxon>
        <taxon>Ixodoidea</taxon>
        <taxon>Argasidae</taxon>
        <taxon>Argasinae</taxon>
        <taxon>Argas</taxon>
    </lineage>
</organism>
<protein>
    <submittedName>
        <fullName evidence="2">Lipocalin</fullName>
    </submittedName>
</protein>
<accession>Q09JL4</accession>
<sequence>RLGRVRQSENYTTNNIMRLYEKKDPTKVFNYTGLYSDGKGCIIVRAEHWGGKCELWMRSGWTTEELDPCCEYIYDMWCEGETQKVFDNSTCSMTSTKFEKNTTLPWPVLNTPATPAVRAEQKQQKQKP</sequence>
<dbReference type="EMBL" id="DQ886832">
    <property type="protein sequence ID" value="ABI52749.1"/>
    <property type="molecule type" value="mRNA"/>
</dbReference>
<evidence type="ECO:0000256" key="1">
    <source>
        <dbReference type="SAM" id="MobiDB-lite"/>
    </source>
</evidence>
<feature type="compositionally biased region" description="Basic and acidic residues" evidence="1">
    <location>
        <begin position="119"/>
        <end position="128"/>
    </location>
</feature>
<evidence type="ECO:0000313" key="2">
    <source>
        <dbReference type="EMBL" id="ABI52749.1"/>
    </source>
</evidence>
<dbReference type="SUPFAM" id="SSF50814">
    <property type="entry name" value="Lipocalins"/>
    <property type="match status" value="1"/>
</dbReference>
<proteinExistence type="evidence at transcript level"/>
<dbReference type="AlphaFoldDB" id="Q09JL4"/>
<dbReference type="Pfam" id="PF02098">
    <property type="entry name" value="His_binding"/>
    <property type="match status" value="1"/>
</dbReference>
<dbReference type="Gene3D" id="2.40.128.20">
    <property type="match status" value="1"/>
</dbReference>